<dbReference type="PROSITE" id="PS51755">
    <property type="entry name" value="OMPR_PHOB"/>
    <property type="match status" value="1"/>
</dbReference>
<keyword evidence="2" id="KW-0597">Phosphoprotein</keyword>
<dbReference type="CDD" id="cd00383">
    <property type="entry name" value="trans_reg_C"/>
    <property type="match status" value="1"/>
</dbReference>
<evidence type="ECO:0000259" key="4">
    <source>
        <dbReference type="PROSITE" id="PS50110"/>
    </source>
</evidence>
<proteinExistence type="predicted"/>
<dbReference type="InterPro" id="IPR036388">
    <property type="entry name" value="WH-like_DNA-bd_sf"/>
</dbReference>
<accession>A0A1H9J0F6</accession>
<evidence type="ECO:0000313" key="6">
    <source>
        <dbReference type="EMBL" id="SEQ80286.1"/>
    </source>
</evidence>
<dbReference type="STRING" id="163.SAMN04487775_102136"/>
<dbReference type="CDD" id="cd17574">
    <property type="entry name" value="REC_OmpR"/>
    <property type="match status" value="1"/>
</dbReference>
<evidence type="ECO:0000256" key="3">
    <source>
        <dbReference type="PROSITE-ProRule" id="PRU01091"/>
    </source>
</evidence>
<feature type="DNA-binding region" description="OmpR/PhoB-type" evidence="3">
    <location>
        <begin position="134"/>
        <end position="232"/>
    </location>
</feature>
<dbReference type="GO" id="GO:0000156">
    <property type="term" value="F:phosphorelay response regulator activity"/>
    <property type="evidence" value="ECO:0007669"/>
    <property type="project" value="TreeGrafter"/>
</dbReference>
<evidence type="ECO:0000256" key="1">
    <source>
        <dbReference type="ARBA" id="ARBA00023125"/>
    </source>
</evidence>
<dbReference type="OrthoDB" id="341603at2"/>
<evidence type="ECO:0000256" key="2">
    <source>
        <dbReference type="PROSITE-ProRule" id="PRU00169"/>
    </source>
</evidence>
<dbReference type="EMBL" id="FOFU01000011">
    <property type="protein sequence ID" value="SEQ80286.1"/>
    <property type="molecule type" value="Genomic_DNA"/>
</dbReference>
<dbReference type="PROSITE" id="PS50110">
    <property type="entry name" value="RESPONSE_REGULATORY"/>
    <property type="match status" value="1"/>
</dbReference>
<dbReference type="InterPro" id="IPR001789">
    <property type="entry name" value="Sig_transdc_resp-reg_receiver"/>
</dbReference>
<feature type="modified residue" description="4-aspartylphosphate" evidence="2">
    <location>
        <position position="56"/>
    </location>
</feature>
<sequence length="239" mass="27177">MATTPCIYIIEDEESISKLIQLYLTKEQIESKPFLNAEAALQELKEGHKPNLIILDLNLPGMSGFEFLEELQKQFSKDMPSVMILSARDTDEDIIKGLGYGADDFVTKPFSPGVLIARIKANLRRQSFFLEKMEATINFGPYSLLLGSCVLKKNGQKISLSTKEYEVLEFLVKNAGQVIAPEKIYQNVWKVEYGDITAVAVYIQRLRKKIEDNPLDCKYIKTDFGNGYIFSDEYMTKNC</sequence>
<dbReference type="GO" id="GO:0000976">
    <property type="term" value="F:transcription cis-regulatory region binding"/>
    <property type="evidence" value="ECO:0007669"/>
    <property type="project" value="TreeGrafter"/>
</dbReference>
<gene>
    <name evidence="6" type="ORF">SAMN04487977_11121</name>
</gene>
<dbReference type="RefSeq" id="WP_074645199.1">
    <property type="nucleotide sequence ID" value="NZ_FOFU01000011.1"/>
</dbReference>
<dbReference type="InterPro" id="IPR011006">
    <property type="entry name" value="CheY-like_superfamily"/>
</dbReference>
<dbReference type="SMART" id="SM00862">
    <property type="entry name" value="Trans_reg_C"/>
    <property type="match status" value="1"/>
</dbReference>
<dbReference type="SMART" id="SM00448">
    <property type="entry name" value="REC"/>
    <property type="match status" value="1"/>
</dbReference>
<evidence type="ECO:0000313" key="7">
    <source>
        <dbReference type="Proteomes" id="UP000182360"/>
    </source>
</evidence>
<feature type="domain" description="Response regulatory" evidence="4">
    <location>
        <begin position="6"/>
        <end position="123"/>
    </location>
</feature>
<dbReference type="SUPFAM" id="SSF46894">
    <property type="entry name" value="C-terminal effector domain of the bipartite response regulators"/>
    <property type="match status" value="1"/>
</dbReference>
<feature type="domain" description="OmpR/PhoB-type" evidence="5">
    <location>
        <begin position="134"/>
        <end position="232"/>
    </location>
</feature>
<dbReference type="Gene3D" id="1.10.10.10">
    <property type="entry name" value="Winged helix-like DNA-binding domain superfamily/Winged helix DNA-binding domain"/>
    <property type="match status" value="1"/>
</dbReference>
<dbReference type="GO" id="GO:0032993">
    <property type="term" value="C:protein-DNA complex"/>
    <property type="evidence" value="ECO:0007669"/>
    <property type="project" value="TreeGrafter"/>
</dbReference>
<dbReference type="Pfam" id="PF00072">
    <property type="entry name" value="Response_reg"/>
    <property type="match status" value="1"/>
</dbReference>
<dbReference type="Pfam" id="PF00486">
    <property type="entry name" value="Trans_reg_C"/>
    <property type="match status" value="1"/>
</dbReference>
<evidence type="ECO:0000259" key="5">
    <source>
        <dbReference type="PROSITE" id="PS51755"/>
    </source>
</evidence>
<reference evidence="6 7" key="1">
    <citation type="submission" date="2016-10" db="EMBL/GenBank/DDBJ databases">
        <authorList>
            <person name="de Groot N.N."/>
        </authorList>
    </citation>
    <scope>NUCLEOTIDE SEQUENCE [LARGE SCALE GENOMIC DNA]</scope>
    <source>
        <strain evidence="6 7">B25</strain>
    </source>
</reference>
<dbReference type="AlphaFoldDB" id="A0A1H9J0F6"/>
<dbReference type="PANTHER" id="PTHR48111:SF52">
    <property type="entry name" value="TRANSCRIPTIONAL REGULATORY PROTEIN YVRH"/>
    <property type="match status" value="1"/>
</dbReference>
<dbReference type="InterPro" id="IPR039420">
    <property type="entry name" value="WalR-like"/>
</dbReference>
<dbReference type="Proteomes" id="UP000182360">
    <property type="component" value="Unassembled WGS sequence"/>
</dbReference>
<dbReference type="InterPro" id="IPR016032">
    <property type="entry name" value="Sig_transdc_resp-reg_C-effctor"/>
</dbReference>
<keyword evidence="1 3" id="KW-0238">DNA-binding</keyword>
<name>A0A1H9J0F6_9SPIR</name>
<dbReference type="PANTHER" id="PTHR48111">
    <property type="entry name" value="REGULATOR OF RPOS"/>
    <property type="match status" value="1"/>
</dbReference>
<keyword evidence="7" id="KW-1185">Reference proteome</keyword>
<dbReference type="SUPFAM" id="SSF52172">
    <property type="entry name" value="CheY-like"/>
    <property type="match status" value="1"/>
</dbReference>
<dbReference type="GO" id="GO:0005829">
    <property type="term" value="C:cytosol"/>
    <property type="evidence" value="ECO:0007669"/>
    <property type="project" value="TreeGrafter"/>
</dbReference>
<dbReference type="Gene3D" id="3.40.50.2300">
    <property type="match status" value="1"/>
</dbReference>
<organism evidence="6 7">
    <name type="scientific">Treponema bryantii</name>
    <dbReference type="NCBI Taxonomy" id="163"/>
    <lineage>
        <taxon>Bacteria</taxon>
        <taxon>Pseudomonadati</taxon>
        <taxon>Spirochaetota</taxon>
        <taxon>Spirochaetia</taxon>
        <taxon>Spirochaetales</taxon>
        <taxon>Treponemataceae</taxon>
        <taxon>Treponema</taxon>
    </lineage>
</organism>
<dbReference type="InterPro" id="IPR001867">
    <property type="entry name" value="OmpR/PhoB-type_DNA-bd"/>
</dbReference>
<dbReference type="GO" id="GO:0006355">
    <property type="term" value="P:regulation of DNA-templated transcription"/>
    <property type="evidence" value="ECO:0007669"/>
    <property type="project" value="InterPro"/>
</dbReference>
<dbReference type="Gene3D" id="6.10.250.690">
    <property type="match status" value="1"/>
</dbReference>
<protein>
    <submittedName>
        <fullName evidence="6">Two-component system, OmpR family, response regulator RegX3</fullName>
    </submittedName>
</protein>